<protein>
    <submittedName>
        <fullName evidence="1">Uncharacterized protein</fullName>
    </submittedName>
</protein>
<dbReference type="PANTHER" id="PTHR34666">
    <property type="entry name" value="EXPRESSED PROTEIN"/>
    <property type="match status" value="1"/>
</dbReference>
<dbReference type="PANTHER" id="PTHR34666:SF1">
    <property type="entry name" value="OS02G0554800 PROTEIN"/>
    <property type="match status" value="1"/>
</dbReference>
<dbReference type="AlphaFoldDB" id="A0AAD4JN52"/>
<accession>A0AAD4JN52</accession>
<comment type="caution">
    <text evidence="1">The sequence shown here is derived from an EMBL/GenBank/DDBJ whole genome shotgun (WGS) entry which is preliminary data.</text>
</comment>
<sequence>MADDGEEDFTFPATITNPPPYLLESPPLWPPVGRPGGNSEVEDEWNNFNLCSLQQFKRNTITLRENFCYVDHDDYKEEKMDILWEDLNEKFSRNCGKNIIAEESDNSSPGRDDHVHVCCVKTLKLSKANGQPISWRKASILVLIRFLFKKSFPMHNSGGSIKKLDW</sequence>
<reference evidence="1 2" key="1">
    <citation type="journal article" date="2021" name="Nat. Commun.">
        <title>Incipient diploidization of the medicinal plant Perilla within 10,000 years.</title>
        <authorList>
            <person name="Zhang Y."/>
            <person name="Shen Q."/>
            <person name="Leng L."/>
            <person name="Zhang D."/>
            <person name="Chen S."/>
            <person name="Shi Y."/>
            <person name="Ning Z."/>
            <person name="Chen S."/>
        </authorList>
    </citation>
    <scope>NUCLEOTIDE SEQUENCE [LARGE SCALE GENOMIC DNA]</scope>
    <source>
        <strain evidence="2">cv. PC099</strain>
    </source>
</reference>
<dbReference type="Proteomes" id="UP001190926">
    <property type="component" value="Unassembled WGS sequence"/>
</dbReference>
<gene>
    <name evidence="1" type="ORF">C2S53_002202</name>
</gene>
<organism evidence="1 2">
    <name type="scientific">Perilla frutescens var. hirtella</name>
    <name type="common">Perilla citriodora</name>
    <name type="synonym">Perilla setoyensis</name>
    <dbReference type="NCBI Taxonomy" id="608512"/>
    <lineage>
        <taxon>Eukaryota</taxon>
        <taxon>Viridiplantae</taxon>
        <taxon>Streptophyta</taxon>
        <taxon>Embryophyta</taxon>
        <taxon>Tracheophyta</taxon>
        <taxon>Spermatophyta</taxon>
        <taxon>Magnoliopsida</taxon>
        <taxon>eudicotyledons</taxon>
        <taxon>Gunneridae</taxon>
        <taxon>Pentapetalae</taxon>
        <taxon>asterids</taxon>
        <taxon>lamiids</taxon>
        <taxon>Lamiales</taxon>
        <taxon>Lamiaceae</taxon>
        <taxon>Nepetoideae</taxon>
        <taxon>Elsholtzieae</taxon>
        <taxon>Perilla</taxon>
    </lineage>
</organism>
<evidence type="ECO:0000313" key="1">
    <source>
        <dbReference type="EMBL" id="KAH6836040.1"/>
    </source>
</evidence>
<keyword evidence="2" id="KW-1185">Reference proteome</keyword>
<name>A0AAD4JN52_PERFH</name>
<proteinExistence type="predicted"/>
<evidence type="ECO:0000313" key="2">
    <source>
        <dbReference type="Proteomes" id="UP001190926"/>
    </source>
</evidence>
<dbReference type="EMBL" id="SDAM02000027">
    <property type="protein sequence ID" value="KAH6836040.1"/>
    <property type="molecule type" value="Genomic_DNA"/>
</dbReference>